<dbReference type="KEGG" id="scv:A4G25_02370"/>
<dbReference type="Proteomes" id="UP000293854">
    <property type="component" value="Unassembled WGS sequence"/>
</dbReference>
<sequence length="173" mass="19353">MSTKNIRWSSIIIGILFVIVAILAVSFPIQNIFAITWLIGIFFIANGIMEIFFRRLTKAFVGISGGWTILLGILNIIFGILLIIFPNAGSTFVIYVFAFWFIFSSVLGIFVVTPEERTSKWYHFFSVLINIIGVIAGIILLFNPLLGALAVAFFVSVMFLLIGINYIFDAFAH</sequence>
<feature type="transmembrane region" description="Helical" evidence="1">
    <location>
        <begin position="124"/>
        <end position="142"/>
    </location>
</feature>
<dbReference type="Pfam" id="PF03729">
    <property type="entry name" value="DUF308"/>
    <property type="match status" value="2"/>
</dbReference>
<reference evidence="2 5" key="2">
    <citation type="submission" date="2021-01" db="EMBL/GenBank/DDBJ databases">
        <title>FDA dAtabase for Regulatory Grade micrObial Sequences (FDA-ARGOS): Supporting development and validation of Infectious Disease Dx tests.</title>
        <authorList>
            <person name="Sproer C."/>
            <person name="Gronow S."/>
            <person name="Severitt S."/>
            <person name="Schroder I."/>
            <person name="Tallon L."/>
            <person name="Sadzewicz L."/>
            <person name="Zhao X."/>
            <person name="Boylan J."/>
            <person name="Ott S."/>
            <person name="Bowen H."/>
            <person name="Vavikolanu K."/>
            <person name="Mehta A."/>
            <person name="Aluvathingal J."/>
            <person name="Nadendla S."/>
            <person name="Lowell S."/>
            <person name="Myers T."/>
            <person name="Yan Y."/>
            <person name="Sichtig H."/>
        </authorList>
    </citation>
    <scope>NUCLEOTIDE SEQUENCE [LARGE SCALE GENOMIC DNA]</scope>
    <source>
        <strain evidence="2 5">FDAARGOS_1148</strain>
    </source>
</reference>
<dbReference type="GeneID" id="93726694"/>
<reference evidence="3 4" key="1">
    <citation type="submission" date="2018-11" db="EMBL/GenBank/DDBJ databases">
        <title>Genomic profiling of Staphylococcus species from a Poultry farm system in KwaZulu-Natal, South Africa.</title>
        <authorList>
            <person name="Amoako D.G."/>
            <person name="Somboro A.M."/>
            <person name="Abia A.L.K."/>
            <person name="Bester L.A."/>
            <person name="Essack S.Y."/>
        </authorList>
    </citation>
    <scope>NUCLEOTIDE SEQUENCE [LARGE SCALE GENOMIC DNA]</scope>
    <source>
        <strain evidence="3 4">SA11</strain>
    </source>
</reference>
<accession>A0A143P9Q1</accession>
<protein>
    <submittedName>
        <fullName evidence="2">DUF308 domain-containing protein</fullName>
    </submittedName>
    <submittedName>
        <fullName evidence="3">HdeD family acid-resistance protein</fullName>
    </submittedName>
</protein>
<evidence type="ECO:0000313" key="4">
    <source>
        <dbReference type="Proteomes" id="UP000293854"/>
    </source>
</evidence>
<keyword evidence="1" id="KW-1133">Transmembrane helix</keyword>
<dbReference type="GO" id="GO:0005886">
    <property type="term" value="C:plasma membrane"/>
    <property type="evidence" value="ECO:0007669"/>
    <property type="project" value="TreeGrafter"/>
</dbReference>
<evidence type="ECO:0000256" key="1">
    <source>
        <dbReference type="SAM" id="Phobius"/>
    </source>
</evidence>
<dbReference type="AlphaFoldDB" id="A0A143P9Q1"/>
<dbReference type="PANTHER" id="PTHR34989">
    <property type="entry name" value="PROTEIN HDED"/>
    <property type="match status" value="1"/>
</dbReference>
<name>A0A143P9Q1_9STAP</name>
<feature type="transmembrane region" description="Helical" evidence="1">
    <location>
        <begin position="148"/>
        <end position="168"/>
    </location>
</feature>
<dbReference type="EMBL" id="RQTE01000226">
    <property type="protein sequence ID" value="RZI00789.1"/>
    <property type="molecule type" value="Genomic_DNA"/>
</dbReference>
<organism evidence="3 4">
    <name type="scientific">Staphylococcus condimenti</name>
    <dbReference type="NCBI Taxonomy" id="70255"/>
    <lineage>
        <taxon>Bacteria</taxon>
        <taxon>Bacillati</taxon>
        <taxon>Bacillota</taxon>
        <taxon>Bacilli</taxon>
        <taxon>Bacillales</taxon>
        <taxon>Staphylococcaceae</taxon>
        <taxon>Staphylococcus</taxon>
    </lineage>
</organism>
<feature type="transmembrane region" description="Helical" evidence="1">
    <location>
        <begin position="92"/>
        <end position="112"/>
    </location>
</feature>
<keyword evidence="1" id="KW-0812">Transmembrane</keyword>
<gene>
    <name evidence="3" type="ORF">EIG99_10525</name>
    <name evidence="2" type="ORF">I6J05_03340</name>
</gene>
<dbReference type="RefSeq" id="WP_047131129.1">
    <property type="nucleotide sequence ID" value="NZ_CP015114.1"/>
</dbReference>
<dbReference type="Proteomes" id="UP000595942">
    <property type="component" value="Chromosome"/>
</dbReference>
<dbReference type="InterPro" id="IPR052712">
    <property type="entry name" value="Acid_resist_chaperone_HdeD"/>
</dbReference>
<feature type="transmembrane region" description="Helical" evidence="1">
    <location>
        <begin position="12"/>
        <end position="29"/>
    </location>
</feature>
<dbReference type="InterPro" id="IPR005325">
    <property type="entry name" value="DUF308_memb"/>
</dbReference>
<keyword evidence="5" id="KW-1185">Reference proteome</keyword>
<evidence type="ECO:0000313" key="2">
    <source>
        <dbReference type="EMBL" id="QQS83371.1"/>
    </source>
</evidence>
<dbReference type="OrthoDB" id="2413397at2"/>
<evidence type="ECO:0000313" key="3">
    <source>
        <dbReference type="EMBL" id="RZI00789.1"/>
    </source>
</evidence>
<feature type="transmembrane region" description="Helical" evidence="1">
    <location>
        <begin position="35"/>
        <end position="53"/>
    </location>
</feature>
<dbReference type="EMBL" id="CP068073">
    <property type="protein sequence ID" value="QQS83371.1"/>
    <property type="molecule type" value="Genomic_DNA"/>
</dbReference>
<dbReference type="PANTHER" id="PTHR34989:SF1">
    <property type="entry name" value="PROTEIN HDED"/>
    <property type="match status" value="1"/>
</dbReference>
<keyword evidence="1" id="KW-0472">Membrane</keyword>
<evidence type="ECO:0000313" key="5">
    <source>
        <dbReference type="Proteomes" id="UP000595942"/>
    </source>
</evidence>
<proteinExistence type="predicted"/>
<feature type="transmembrane region" description="Helical" evidence="1">
    <location>
        <begin position="65"/>
        <end position="86"/>
    </location>
</feature>